<protein>
    <submittedName>
        <fullName evidence="1">Uncharacterized protein</fullName>
    </submittedName>
</protein>
<dbReference type="AlphaFoldDB" id="A0A835L814"/>
<proteinExistence type="predicted"/>
<dbReference type="Proteomes" id="UP000648187">
    <property type="component" value="Unassembled WGS sequence"/>
</dbReference>
<name>A0A835L814_SPOEX</name>
<gene>
    <name evidence="1" type="ORF">HW555_002261</name>
</gene>
<dbReference type="EMBL" id="JACKWZ010000021">
    <property type="protein sequence ID" value="KAF9421821.1"/>
    <property type="molecule type" value="Genomic_DNA"/>
</dbReference>
<accession>A0A835L814</accession>
<comment type="caution">
    <text evidence="1">The sequence shown here is derived from an EMBL/GenBank/DDBJ whole genome shotgun (WGS) entry which is preliminary data.</text>
</comment>
<evidence type="ECO:0000313" key="1">
    <source>
        <dbReference type="EMBL" id="KAF9421821.1"/>
    </source>
</evidence>
<evidence type="ECO:0000313" key="2">
    <source>
        <dbReference type="Proteomes" id="UP000648187"/>
    </source>
</evidence>
<sequence length="65" mass="7970">MELQMRMWWQNVTLRIRATGRRPHPRRSARRHLHYSVASTVLFRMESISLERRNAEKRTTQPIIR</sequence>
<reference evidence="1" key="1">
    <citation type="submission" date="2020-08" db="EMBL/GenBank/DDBJ databases">
        <title>Spodoptera exigua strain:BAW_Kor-Di-RS1 Genome sequencing and assembly.</title>
        <authorList>
            <person name="Kim J."/>
            <person name="Nam H.Y."/>
            <person name="Kwon M."/>
            <person name="Choi J.H."/>
            <person name="Cho S.R."/>
            <person name="Kim G.-H."/>
        </authorList>
    </citation>
    <scope>NUCLEOTIDE SEQUENCE</scope>
    <source>
        <strain evidence="1">BAW_Kor-Di-RS1</strain>
        <tissue evidence="1">Whole-body</tissue>
    </source>
</reference>
<organism evidence="1 2">
    <name type="scientific">Spodoptera exigua</name>
    <name type="common">Beet armyworm</name>
    <name type="synonym">Noctua fulgens</name>
    <dbReference type="NCBI Taxonomy" id="7107"/>
    <lineage>
        <taxon>Eukaryota</taxon>
        <taxon>Metazoa</taxon>
        <taxon>Ecdysozoa</taxon>
        <taxon>Arthropoda</taxon>
        <taxon>Hexapoda</taxon>
        <taxon>Insecta</taxon>
        <taxon>Pterygota</taxon>
        <taxon>Neoptera</taxon>
        <taxon>Endopterygota</taxon>
        <taxon>Lepidoptera</taxon>
        <taxon>Glossata</taxon>
        <taxon>Ditrysia</taxon>
        <taxon>Noctuoidea</taxon>
        <taxon>Noctuidae</taxon>
        <taxon>Amphipyrinae</taxon>
        <taxon>Spodoptera</taxon>
    </lineage>
</organism>
<keyword evidence="2" id="KW-1185">Reference proteome</keyword>